<dbReference type="InterPro" id="IPR027417">
    <property type="entry name" value="P-loop_NTPase"/>
</dbReference>
<feature type="transmembrane region" description="Helical" evidence="8">
    <location>
        <begin position="253"/>
        <end position="273"/>
    </location>
</feature>
<evidence type="ECO:0000256" key="5">
    <source>
        <dbReference type="ARBA" id="ARBA00022840"/>
    </source>
</evidence>
<evidence type="ECO:0000313" key="12">
    <source>
        <dbReference type="Proteomes" id="UP001549164"/>
    </source>
</evidence>
<dbReference type="PANTHER" id="PTHR24221">
    <property type="entry name" value="ATP-BINDING CASSETTE SUB-FAMILY B"/>
    <property type="match status" value="1"/>
</dbReference>
<dbReference type="CDD" id="cd07346">
    <property type="entry name" value="ABC_6TM_exporters"/>
    <property type="match status" value="1"/>
</dbReference>
<evidence type="ECO:0000313" key="11">
    <source>
        <dbReference type="EMBL" id="MET3600765.1"/>
    </source>
</evidence>
<keyword evidence="7 8" id="KW-0472">Membrane</keyword>
<dbReference type="SUPFAM" id="SSF52540">
    <property type="entry name" value="P-loop containing nucleoside triphosphate hydrolases"/>
    <property type="match status" value="1"/>
</dbReference>
<dbReference type="SUPFAM" id="SSF90123">
    <property type="entry name" value="ABC transporter transmembrane region"/>
    <property type="match status" value="1"/>
</dbReference>
<evidence type="ECO:0000256" key="3">
    <source>
        <dbReference type="ARBA" id="ARBA00022692"/>
    </source>
</evidence>
<dbReference type="PROSITE" id="PS00211">
    <property type="entry name" value="ABC_TRANSPORTER_1"/>
    <property type="match status" value="1"/>
</dbReference>
<dbReference type="InterPro" id="IPR003593">
    <property type="entry name" value="AAA+_ATPase"/>
</dbReference>
<evidence type="ECO:0000256" key="4">
    <source>
        <dbReference type="ARBA" id="ARBA00022741"/>
    </source>
</evidence>
<evidence type="ECO:0000259" key="10">
    <source>
        <dbReference type="PROSITE" id="PS50929"/>
    </source>
</evidence>
<dbReference type="InterPro" id="IPR003439">
    <property type="entry name" value="ABC_transporter-like_ATP-bd"/>
</dbReference>
<evidence type="ECO:0000256" key="8">
    <source>
        <dbReference type="SAM" id="Phobius"/>
    </source>
</evidence>
<dbReference type="RefSeq" id="WP_354434646.1">
    <property type="nucleotide sequence ID" value="NZ_JBEPLY010000009.1"/>
</dbReference>
<dbReference type="Pfam" id="PF00005">
    <property type="entry name" value="ABC_tran"/>
    <property type="match status" value="1"/>
</dbReference>
<comment type="similarity">
    <text evidence="2">Belongs to the ABC transporter superfamily.</text>
</comment>
<name>A0ABV2ICW2_9HYPH</name>
<keyword evidence="12" id="KW-1185">Reference proteome</keyword>
<dbReference type="InterPro" id="IPR011527">
    <property type="entry name" value="ABC1_TM_dom"/>
</dbReference>
<keyword evidence="3 8" id="KW-0812">Transmembrane</keyword>
<gene>
    <name evidence="11" type="ORF">ABID12_002716</name>
</gene>
<evidence type="ECO:0000259" key="9">
    <source>
        <dbReference type="PROSITE" id="PS50893"/>
    </source>
</evidence>
<dbReference type="InterPro" id="IPR036640">
    <property type="entry name" value="ABC1_TM_sf"/>
</dbReference>
<evidence type="ECO:0000256" key="2">
    <source>
        <dbReference type="ARBA" id="ARBA00005417"/>
    </source>
</evidence>
<protein>
    <submittedName>
        <fullName evidence="11">ATP-binding cassette subfamily B protein</fullName>
    </submittedName>
</protein>
<dbReference type="SMART" id="SM00382">
    <property type="entry name" value="AAA"/>
    <property type="match status" value="1"/>
</dbReference>
<accession>A0ABV2ICW2</accession>
<dbReference type="PANTHER" id="PTHR24221:SF397">
    <property type="entry name" value="ABC TRANSPORTER, ATP-BINDING TRANSMEMBRANE PROTEIN"/>
    <property type="match status" value="1"/>
</dbReference>
<dbReference type="Gene3D" id="1.20.1560.10">
    <property type="entry name" value="ABC transporter type 1, transmembrane domain"/>
    <property type="match status" value="1"/>
</dbReference>
<proteinExistence type="inferred from homology"/>
<keyword evidence="6 8" id="KW-1133">Transmembrane helix</keyword>
<evidence type="ECO:0000256" key="6">
    <source>
        <dbReference type="ARBA" id="ARBA00022989"/>
    </source>
</evidence>
<dbReference type="Pfam" id="PF00664">
    <property type="entry name" value="ABC_membrane"/>
    <property type="match status" value="1"/>
</dbReference>
<feature type="transmembrane region" description="Helical" evidence="8">
    <location>
        <begin position="173"/>
        <end position="195"/>
    </location>
</feature>
<comment type="subcellular location">
    <subcellularLocation>
        <location evidence="1">Cell membrane</location>
        <topology evidence="1">Multi-pass membrane protein</topology>
    </subcellularLocation>
</comment>
<feature type="transmembrane region" description="Helical" evidence="8">
    <location>
        <begin position="67"/>
        <end position="89"/>
    </location>
</feature>
<sequence length="604" mass="65593">MRAETTEIRSDLQSLKRLWALAGPLRSRVAAGIVFRFLQSFSLGIGFAAAIRLVSAMTEPGFTPSQAWVWQITGLAALSLAGQVVFSYLSSANSWLSSFALGGELRLAMLERLQQLPLGFHFSRNRGDTVTMLTSDMQMVESFMSDGLPRVAEAFGLPVAVLAFMAFQDGPVTLAALVSIVLSMPLYFAISRYLAKTGLKRQDMQAEAAARMIEYVQGMPVIRAFNRVSRGTEDFRASLEDFRDLSLKMVAQLTLPLALFGMVLTLGVPLVIFAAGLRFATGAIGIETIIVALMLVYAIYSPLLGLTALMELTRQADASLTRMDRVLTAEPLPETALPRQPDGFAIAFEDVGFGYGKGPVLKDIGFSVPERSMTAIVGPSGAGKSTILNLLPRFWDVNEGAIIIGGVDIRDMAPKRLSELITVVFQDVYLFSGTIFDNIAFGRPDAVPADIEAAAKTAQAHDFIMALPDGYDTRVGECGASLSGGERQRISIARAMLKDAPIVLLDEATAAIDPTNERALQKALAALVKGKTLIVVAHKLSTVREADQILVLDNGRIVERGDHDDLIENNGLYRRLWLSWTKAAHWRIGGHQTMPDDPEAKNTL</sequence>
<dbReference type="PROSITE" id="PS50893">
    <property type="entry name" value="ABC_TRANSPORTER_2"/>
    <property type="match status" value="1"/>
</dbReference>
<keyword evidence="5 11" id="KW-0067">ATP-binding</keyword>
<feature type="domain" description="ABC transporter" evidence="9">
    <location>
        <begin position="346"/>
        <end position="579"/>
    </location>
</feature>
<reference evidence="11 12" key="1">
    <citation type="submission" date="2024-06" db="EMBL/GenBank/DDBJ databases">
        <title>Genomic Encyclopedia of Type Strains, Phase IV (KMG-IV): sequencing the most valuable type-strain genomes for metagenomic binning, comparative biology and taxonomic classification.</title>
        <authorList>
            <person name="Goeker M."/>
        </authorList>
    </citation>
    <scope>NUCLEOTIDE SEQUENCE [LARGE SCALE GENOMIC DNA]</scope>
    <source>
        <strain evidence="11 12">DSM 28102</strain>
    </source>
</reference>
<dbReference type="PROSITE" id="PS50929">
    <property type="entry name" value="ABC_TM1F"/>
    <property type="match status" value="1"/>
</dbReference>
<comment type="caution">
    <text evidence="11">The sequence shown here is derived from an EMBL/GenBank/DDBJ whole genome shotgun (WGS) entry which is preliminary data.</text>
</comment>
<dbReference type="Proteomes" id="UP001549164">
    <property type="component" value="Unassembled WGS sequence"/>
</dbReference>
<feature type="transmembrane region" description="Helical" evidence="8">
    <location>
        <begin position="147"/>
        <end position="167"/>
    </location>
</feature>
<dbReference type="InterPro" id="IPR017871">
    <property type="entry name" value="ABC_transporter-like_CS"/>
</dbReference>
<dbReference type="Gene3D" id="3.40.50.300">
    <property type="entry name" value="P-loop containing nucleotide triphosphate hydrolases"/>
    <property type="match status" value="1"/>
</dbReference>
<dbReference type="GO" id="GO:0005524">
    <property type="term" value="F:ATP binding"/>
    <property type="evidence" value="ECO:0007669"/>
    <property type="project" value="UniProtKB-KW"/>
</dbReference>
<dbReference type="InterPro" id="IPR039421">
    <property type="entry name" value="Type_1_exporter"/>
</dbReference>
<dbReference type="EMBL" id="JBEPLY010000009">
    <property type="protein sequence ID" value="MET3600765.1"/>
    <property type="molecule type" value="Genomic_DNA"/>
</dbReference>
<feature type="transmembrane region" description="Helical" evidence="8">
    <location>
        <begin position="33"/>
        <end position="55"/>
    </location>
</feature>
<keyword evidence="4" id="KW-0547">Nucleotide-binding</keyword>
<feature type="domain" description="ABC transmembrane type-1" evidence="10">
    <location>
        <begin position="30"/>
        <end position="315"/>
    </location>
</feature>
<organism evidence="11 12">
    <name type="scientific">Martelella mangrovi</name>
    <dbReference type="NCBI Taxonomy" id="1397477"/>
    <lineage>
        <taxon>Bacteria</taxon>
        <taxon>Pseudomonadati</taxon>
        <taxon>Pseudomonadota</taxon>
        <taxon>Alphaproteobacteria</taxon>
        <taxon>Hyphomicrobiales</taxon>
        <taxon>Aurantimonadaceae</taxon>
        <taxon>Martelella</taxon>
    </lineage>
</organism>
<evidence type="ECO:0000256" key="1">
    <source>
        <dbReference type="ARBA" id="ARBA00004651"/>
    </source>
</evidence>
<evidence type="ECO:0000256" key="7">
    <source>
        <dbReference type="ARBA" id="ARBA00023136"/>
    </source>
</evidence>